<protein>
    <submittedName>
        <fullName evidence="1">Uncharacterized protein</fullName>
    </submittedName>
</protein>
<proteinExistence type="predicted"/>
<dbReference type="EMBL" id="JAIWYP010000002">
    <property type="protein sequence ID" value="KAH3866835.1"/>
    <property type="molecule type" value="Genomic_DNA"/>
</dbReference>
<keyword evidence="2" id="KW-1185">Reference proteome</keyword>
<name>A0A9D4RHV5_DREPO</name>
<reference evidence="1" key="2">
    <citation type="submission" date="2020-11" db="EMBL/GenBank/DDBJ databases">
        <authorList>
            <person name="McCartney M.A."/>
            <person name="Auch B."/>
            <person name="Kono T."/>
            <person name="Mallez S."/>
            <person name="Becker A."/>
            <person name="Gohl D.M."/>
            <person name="Silverstein K.A.T."/>
            <person name="Koren S."/>
            <person name="Bechman K.B."/>
            <person name="Herman A."/>
            <person name="Abrahante J.E."/>
            <person name="Garbe J."/>
        </authorList>
    </citation>
    <scope>NUCLEOTIDE SEQUENCE</scope>
    <source>
        <strain evidence="1">Duluth1</strain>
        <tissue evidence="1">Whole animal</tissue>
    </source>
</reference>
<comment type="caution">
    <text evidence="1">The sequence shown here is derived from an EMBL/GenBank/DDBJ whole genome shotgun (WGS) entry which is preliminary data.</text>
</comment>
<sequence length="137" mass="15970">MSLSELRNMLRTVQTDLKVDNAMSAEEFESLDSNISVHSDLSDNWEKELIDTVLKPVTQTQIDPEEEDEELQPQKKELKIRSHQDALHWLSQIRLYCYNQDMELLAFECGRLQEGIVMQVVKVKSSCKQTTIDYFCN</sequence>
<gene>
    <name evidence="1" type="ORF">DPMN_029958</name>
</gene>
<organism evidence="1 2">
    <name type="scientific">Dreissena polymorpha</name>
    <name type="common">Zebra mussel</name>
    <name type="synonym">Mytilus polymorpha</name>
    <dbReference type="NCBI Taxonomy" id="45954"/>
    <lineage>
        <taxon>Eukaryota</taxon>
        <taxon>Metazoa</taxon>
        <taxon>Spiralia</taxon>
        <taxon>Lophotrochozoa</taxon>
        <taxon>Mollusca</taxon>
        <taxon>Bivalvia</taxon>
        <taxon>Autobranchia</taxon>
        <taxon>Heteroconchia</taxon>
        <taxon>Euheterodonta</taxon>
        <taxon>Imparidentia</taxon>
        <taxon>Neoheterodontei</taxon>
        <taxon>Myida</taxon>
        <taxon>Dreissenoidea</taxon>
        <taxon>Dreissenidae</taxon>
        <taxon>Dreissena</taxon>
    </lineage>
</organism>
<accession>A0A9D4RHV5</accession>
<reference evidence="1" key="1">
    <citation type="journal article" date="2019" name="bioRxiv">
        <title>The Genome of the Zebra Mussel, Dreissena polymorpha: A Resource for Invasive Species Research.</title>
        <authorList>
            <person name="McCartney M.A."/>
            <person name="Auch B."/>
            <person name="Kono T."/>
            <person name="Mallez S."/>
            <person name="Zhang Y."/>
            <person name="Obille A."/>
            <person name="Becker A."/>
            <person name="Abrahante J.E."/>
            <person name="Garbe J."/>
            <person name="Badalamenti J.P."/>
            <person name="Herman A."/>
            <person name="Mangelson H."/>
            <person name="Liachko I."/>
            <person name="Sullivan S."/>
            <person name="Sone E.D."/>
            <person name="Koren S."/>
            <person name="Silverstein K.A.T."/>
            <person name="Beckman K.B."/>
            <person name="Gohl D.M."/>
        </authorList>
    </citation>
    <scope>NUCLEOTIDE SEQUENCE</scope>
    <source>
        <strain evidence="1">Duluth1</strain>
        <tissue evidence="1">Whole animal</tissue>
    </source>
</reference>
<dbReference type="AlphaFoldDB" id="A0A9D4RHV5"/>
<dbReference type="Proteomes" id="UP000828390">
    <property type="component" value="Unassembled WGS sequence"/>
</dbReference>
<evidence type="ECO:0000313" key="2">
    <source>
        <dbReference type="Proteomes" id="UP000828390"/>
    </source>
</evidence>
<evidence type="ECO:0000313" key="1">
    <source>
        <dbReference type="EMBL" id="KAH3866835.1"/>
    </source>
</evidence>